<dbReference type="Proteomes" id="UP001218170">
    <property type="component" value="Unassembled WGS sequence"/>
</dbReference>
<feature type="transmembrane region" description="Helical" evidence="1">
    <location>
        <begin position="12"/>
        <end position="32"/>
    </location>
</feature>
<evidence type="ECO:0000313" key="2">
    <source>
        <dbReference type="EMBL" id="MDD7961822.1"/>
    </source>
</evidence>
<reference evidence="2 3" key="1">
    <citation type="submission" date="2023-02" db="EMBL/GenBank/DDBJ databases">
        <title>Study of novel species of the Microbacterium genus.</title>
        <authorList>
            <person name="Arroyo-Herrera I."/>
            <person name="Roman-Ponce B."/>
            <person name="Vasquez-Murrieta M.S."/>
        </authorList>
    </citation>
    <scope>NUCLEOTIDE SEQUENCE [LARGE SCALE GENOMIC DNA]</scope>
    <source>
        <strain evidence="2 3">NE1TT3</strain>
    </source>
</reference>
<comment type="caution">
    <text evidence="2">The sequence shown here is derived from an EMBL/GenBank/DDBJ whole genome shotgun (WGS) entry which is preliminary data.</text>
</comment>
<accession>A0ABT5SG80</accession>
<dbReference type="EMBL" id="JAQZCI010000001">
    <property type="protein sequence ID" value="MDD7961822.1"/>
    <property type="molecule type" value="Genomic_DNA"/>
</dbReference>
<feature type="transmembrane region" description="Helical" evidence="1">
    <location>
        <begin position="104"/>
        <end position="129"/>
    </location>
</feature>
<proteinExistence type="predicted"/>
<evidence type="ECO:0008006" key="4">
    <source>
        <dbReference type="Google" id="ProtNLM"/>
    </source>
</evidence>
<keyword evidence="1" id="KW-1133">Transmembrane helix</keyword>
<protein>
    <recommendedName>
        <fullName evidence="4">Leucyl-tRNA synthetase</fullName>
    </recommendedName>
</protein>
<organism evidence="2 3">
    <name type="scientific">Microbacterium thalli</name>
    <dbReference type="NCBI Taxonomy" id="3027921"/>
    <lineage>
        <taxon>Bacteria</taxon>
        <taxon>Bacillati</taxon>
        <taxon>Actinomycetota</taxon>
        <taxon>Actinomycetes</taxon>
        <taxon>Micrococcales</taxon>
        <taxon>Microbacteriaceae</taxon>
        <taxon>Microbacterium</taxon>
    </lineage>
</organism>
<keyword evidence="3" id="KW-1185">Reference proteome</keyword>
<dbReference type="RefSeq" id="WP_274221559.1">
    <property type="nucleotide sequence ID" value="NZ_JAQZCG020000015.1"/>
</dbReference>
<evidence type="ECO:0000313" key="3">
    <source>
        <dbReference type="Proteomes" id="UP001218170"/>
    </source>
</evidence>
<evidence type="ECO:0000256" key="1">
    <source>
        <dbReference type="SAM" id="Phobius"/>
    </source>
</evidence>
<gene>
    <name evidence="2" type="ORF">PUW80_05615</name>
</gene>
<name>A0ABT5SG80_9MICO</name>
<sequence length="131" mass="14282">MTTALDAVLEVFTWIGFGGAVALAIALVVLWASDGTWLPAEAVVDHDHDGTWVRWFDDEGEANSARVDDHTAAALAGADRADIWFRHGWHGRMRLTRRPPMHRLLLGLTWGALALGIVSVVVSTIVLFARG</sequence>
<keyword evidence="1" id="KW-0472">Membrane</keyword>
<keyword evidence="1" id="KW-0812">Transmembrane</keyword>